<keyword evidence="1" id="KW-1185">Reference proteome</keyword>
<evidence type="ECO:0000313" key="3">
    <source>
        <dbReference type="WBParaSite" id="TCONS_00013697.p1"/>
    </source>
</evidence>
<dbReference type="Proteomes" id="UP000035681">
    <property type="component" value="Unplaced"/>
</dbReference>
<reference evidence="2" key="1">
    <citation type="submission" date="2015-08" db="UniProtKB">
        <authorList>
            <consortium name="WormBaseParasite"/>
        </authorList>
    </citation>
    <scope>IDENTIFICATION</scope>
</reference>
<dbReference type="WBParaSite" id="SSTP_0000066850.1">
    <property type="protein sequence ID" value="SSTP_0000066850.1"/>
    <property type="gene ID" value="SSTP_0000066850"/>
</dbReference>
<dbReference type="AlphaFoldDB" id="A0A0K0DTV5"/>
<organism evidence="2">
    <name type="scientific">Strongyloides stercoralis</name>
    <name type="common">Threadworm</name>
    <dbReference type="NCBI Taxonomy" id="6248"/>
    <lineage>
        <taxon>Eukaryota</taxon>
        <taxon>Metazoa</taxon>
        <taxon>Ecdysozoa</taxon>
        <taxon>Nematoda</taxon>
        <taxon>Chromadorea</taxon>
        <taxon>Rhabditida</taxon>
        <taxon>Tylenchina</taxon>
        <taxon>Panagrolaimomorpha</taxon>
        <taxon>Strongyloidoidea</taxon>
        <taxon>Strongyloididae</taxon>
        <taxon>Strongyloides</taxon>
    </lineage>
</organism>
<sequence>MKVPPTESVENEIKQEQPVQMFLLVLFDAAGEIDLHKLLLQIKAYNLRTSPTLYETMPLIFTLEYKYGNLKKKWKDDQKVNDKGNLNLPSLQQYDEKNPRGFLEKFIIRYGNFITVVQHQLFKEYITGALLIAYKALKN</sequence>
<proteinExistence type="predicted"/>
<evidence type="ECO:0000313" key="1">
    <source>
        <dbReference type="Proteomes" id="UP000035681"/>
    </source>
</evidence>
<protein>
    <submittedName>
        <fullName evidence="2 3">Uncharacterized protein</fullName>
    </submittedName>
</protein>
<evidence type="ECO:0000313" key="2">
    <source>
        <dbReference type="WBParaSite" id="SSTP_0000066850.1"/>
    </source>
</evidence>
<dbReference type="STRING" id="6248.A0A0K0DTV5"/>
<name>A0A0K0DTV5_STRER</name>
<dbReference type="WBParaSite" id="TCONS_00013697.p1">
    <property type="protein sequence ID" value="TCONS_00013697.p1"/>
    <property type="gene ID" value="XLOC_008549"/>
</dbReference>
<accession>A0A0K0DTV5</accession>